<gene>
    <name evidence="1" type="ORF">AB0A76_32775</name>
</gene>
<organism evidence="1 2">
    <name type="scientific">Streptomyces exfoliatus</name>
    <name type="common">Streptomyces hydrogenans</name>
    <dbReference type="NCBI Taxonomy" id="1905"/>
    <lineage>
        <taxon>Bacteria</taxon>
        <taxon>Bacillati</taxon>
        <taxon>Actinomycetota</taxon>
        <taxon>Actinomycetes</taxon>
        <taxon>Kitasatosporales</taxon>
        <taxon>Streptomycetaceae</taxon>
        <taxon>Streptomyces</taxon>
    </lineage>
</organism>
<comment type="caution">
    <text evidence="1">The sequence shown here is derived from an EMBL/GenBank/DDBJ whole genome shotgun (WGS) entry which is preliminary data.</text>
</comment>
<evidence type="ECO:0000313" key="1">
    <source>
        <dbReference type="EMBL" id="MEU7297920.1"/>
    </source>
</evidence>
<keyword evidence="2" id="KW-1185">Reference proteome</keyword>
<evidence type="ECO:0000313" key="2">
    <source>
        <dbReference type="Proteomes" id="UP001551210"/>
    </source>
</evidence>
<dbReference type="RefSeq" id="WP_359216122.1">
    <property type="nucleotide sequence ID" value="NZ_JBEZAM010000086.1"/>
</dbReference>
<sequence length="136" mass="14146">MRKNLVMGVRCRFACWPVWSDGAIFCATYGLLRAGDLAASEAAQRAAFEDIRMEPSSRLLDHVGSILEGNSAFALVGDQQDAFLQIRATAALHLPGRGGCTAPGDGTGAVITVRGGPSVGRSAPGSCVRAKAGKTR</sequence>
<reference evidence="1 2" key="1">
    <citation type="submission" date="2024-06" db="EMBL/GenBank/DDBJ databases">
        <title>The Natural Products Discovery Center: Release of the First 8490 Sequenced Strains for Exploring Actinobacteria Biosynthetic Diversity.</title>
        <authorList>
            <person name="Kalkreuter E."/>
            <person name="Kautsar S.A."/>
            <person name="Yang D."/>
            <person name="Bader C.D."/>
            <person name="Teijaro C.N."/>
            <person name="Fluegel L."/>
            <person name="Davis C.M."/>
            <person name="Simpson J.R."/>
            <person name="Lauterbach L."/>
            <person name="Steele A.D."/>
            <person name="Gui C."/>
            <person name="Meng S."/>
            <person name="Li G."/>
            <person name="Viehrig K."/>
            <person name="Ye F."/>
            <person name="Su P."/>
            <person name="Kiefer A.F."/>
            <person name="Nichols A."/>
            <person name="Cepeda A.J."/>
            <person name="Yan W."/>
            <person name="Fan B."/>
            <person name="Jiang Y."/>
            <person name="Adhikari A."/>
            <person name="Zheng C.-J."/>
            <person name="Schuster L."/>
            <person name="Cowan T.M."/>
            <person name="Smanski M.J."/>
            <person name="Chevrette M.G."/>
            <person name="De Carvalho L.P.S."/>
            <person name="Shen B."/>
        </authorList>
    </citation>
    <scope>NUCLEOTIDE SEQUENCE [LARGE SCALE GENOMIC DNA]</scope>
    <source>
        <strain evidence="1 2">NPDC045705</strain>
    </source>
</reference>
<protein>
    <submittedName>
        <fullName evidence="1">Uncharacterized protein</fullName>
    </submittedName>
</protein>
<dbReference type="Proteomes" id="UP001551210">
    <property type="component" value="Unassembled WGS sequence"/>
</dbReference>
<name>A0ABV3D697_STREX</name>
<accession>A0ABV3D697</accession>
<proteinExistence type="predicted"/>
<dbReference type="EMBL" id="JBEZAM010000086">
    <property type="protein sequence ID" value="MEU7297920.1"/>
    <property type="molecule type" value="Genomic_DNA"/>
</dbReference>